<dbReference type="Pfam" id="PF20152">
    <property type="entry name" value="DUF6534"/>
    <property type="match status" value="1"/>
</dbReference>
<feature type="compositionally biased region" description="Basic and acidic residues" evidence="1">
    <location>
        <begin position="316"/>
        <end position="325"/>
    </location>
</feature>
<accession>A0A2H3JK53</accession>
<feature type="transmembrane region" description="Helical" evidence="2">
    <location>
        <begin position="125"/>
        <end position="145"/>
    </location>
</feature>
<feature type="transmembrane region" description="Helical" evidence="2">
    <location>
        <begin position="91"/>
        <end position="113"/>
    </location>
</feature>
<organism evidence="4 5">
    <name type="scientific">Wolfiporia cocos (strain MD-104)</name>
    <name type="common">Brown rot fungus</name>
    <dbReference type="NCBI Taxonomy" id="742152"/>
    <lineage>
        <taxon>Eukaryota</taxon>
        <taxon>Fungi</taxon>
        <taxon>Dikarya</taxon>
        <taxon>Basidiomycota</taxon>
        <taxon>Agaricomycotina</taxon>
        <taxon>Agaricomycetes</taxon>
        <taxon>Polyporales</taxon>
        <taxon>Phaeolaceae</taxon>
        <taxon>Wolfiporia</taxon>
    </lineage>
</organism>
<dbReference type="EMBL" id="KB467876">
    <property type="protein sequence ID" value="PCH36387.1"/>
    <property type="molecule type" value="Genomic_DNA"/>
</dbReference>
<dbReference type="InterPro" id="IPR045339">
    <property type="entry name" value="DUF6534"/>
</dbReference>
<feature type="transmembrane region" description="Helical" evidence="2">
    <location>
        <begin position="49"/>
        <end position="71"/>
    </location>
</feature>
<evidence type="ECO:0000256" key="2">
    <source>
        <dbReference type="SAM" id="Phobius"/>
    </source>
</evidence>
<keyword evidence="2" id="KW-0472">Membrane</keyword>
<evidence type="ECO:0000259" key="3">
    <source>
        <dbReference type="Pfam" id="PF20152"/>
    </source>
</evidence>
<name>A0A2H3JK53_WOLCO</name>
<feature type="region of interest" description="Disordered" evidence="1">
    <location>
        <begin position="306"/>
        <end position="347"/>
    </location>
</feature>
<dbReference type="OMA" id="NIWILTR"/>
<sequence length="347" mass="38176">MDVKVPSLNVLFGPEFVGMSIAWACYGGTLGQTMFYYHNYSKDNLVKKSMVASLLVLDTLKAGGTGTVLWSELVARHGDFFGALAWMNGGYVVWMTSALTICIVQSFYIHAIWKLLNGRSHRIPLTCAAMVLVVTGLASAIAFVYEVHRDSSNVDASLARVMISGRMQSVMDLAVNAYITVTLSVILHKSRSEQQQTGITISKLITYTVNRGIVLFVLQLLEISLYNAQGHWDSILSEYFFYPISTVNANTILIALNMRHYVNELENGDQVTYYSEAISDFEARVPSAKSAGSACSMELMSRNFTPLPENMNSKSDQPERGHLGHETSAPEEGPMVHTTGTAAVCQN</sequence>
<dbReference type="PANTHER" id="PTHR40465">
    <property type="entry name" value="CHROMOSOME 1, WHOLE GENOME SHOTGUN SEQUENCE"/>
    <property type="match status" value="1"/>
</dbReference>
<feature type="compositionally biased region" description="Polar residues" evidence="1">
    <location>
        <begin position="338"/>
        <end position="347"/>
    </location>
</feature>
<keyword evidence="2" id="KW-0812">Transmembrane</keyword>
<dbReference type="PANTHER" id="PTHR40465:SF1">
    <property type="entry name" value="DUF6534 DOMAIN-CONTAINING PROTEIN"/>
    <property type="match status" value="1"/>
</dbReference>
<proteinExistence type="predicted"/>
<reference evidence="4 5" key="1">
    <citation type="journal article" date="2012" name="Science">
        <title>The Paleozoic origin of enzymatic lignin decomposition reconstructed from 31 fungal genomes.</title>
        <authorList>
            <person name="Floudas D."/>
            <person name="Binder M."/>
            <person name="Riley R."/>
            <person name="Barry K."/>
            <person name="Blanchette R.A."/>
            <person name="Henrissat B."/>
            <person name="Martinez A.T."/>
            <person name="Otillar R."/>
            <person name="Spatafora J.W."/>
            <person name="Yadav J.S."/>
            <person name="Aerts A."/>
            <person name="Benoit I."/>
            <person name="Boyd A."/>
            <person name="Carlson A."/>
            <person name="Copeland A."/>
            <person name="Coutinho P.M."/>
            <person name="de Vries R.P."/>
            <person name="Ferreira P."/>
            <person name="Findley K."/>
            <person name="Foster B."/>
            <person name="Gaskell J."/>
            <person name="Glotzer D."/>
            <person name="Gorecki P."/>
            <person name="Heitman J."/>
            <person name="Hesse C."/>
            <person name="Hori C."/>
            <person name="Igarashi K."/>
            <person name="Jurgens J.A."/>
            <person name="Kallen N."/>
            <person name="Kersten P."/>
            <person name="Kohler A."/>
            <person name="Kuees U."/>
            <person name="Kumar T.K.A."/>
            <person name="Kuo A."/>
            <person name="LaButti K."/>
            <person name="Larrondo L.F."/>
            <person name="Lindquist E."/>
            <person name="Ling A."/>
            <person name="Lombard V."/>
            <person name="Lucas S."/>
            <person name="Lundell T."/>
            <person name="Martin R."/>
            <person name="McLaughlin D.J."/>
            <person name="Morgenstern I."/>
            <person name="Morin E."/>
            <person name="Murat C."/>
            <person name="Nagy L.G."/>
            <person name="Nolan M."/>
            <person name="Ohm R.A."/>
            <person name="Patyshakuliyeva A."/>
            <person name="Rokas A."/>
            <person name="Ruiz-Duenas F.J."/>
            <person name="Sabat G."/>
            <person name="Salamov A."/>
            <person name="Samejima M."/>
            <person name="Schmutz J."/>
            <person name="Slot J.C."/>
            <person name="St John F."/>
            <person name="Stenlid J."/>
            <person name="Sun H."/>
            <person name="Sun S."/>
            <person name="Syed K."/>
            <person name="Tsang A."/>
            <person name="Wiebenga A."/>
            <person name="Young D."/>
            <person name="Pisabarro A."/>
            <person name="Eastwood D.C."/>
            <person name="Martin F."/>
            <person name="Cullen D."/>
            <person name="Grigoriev I.V."/>
            <person name="Hibbett D.S."/>
        </authorList>
    </citation>
    <scope>NUCLEOTIDE SEQUENCE [LARGE SCALE GENOMIC DNA]</scope>
    <source>
        <strain evidence="4 5">MD-104</strain>
    </source>
</reference>
<keyword evidence="2" id="KW-1133">Transmembrane helix</keyword>
<dbReference type="Proteomes" id="UP000218811">
    <property type="component" value="Unassembled WGS sequence"/>
</dbReference>
<feature type="domain" description="DUF6534" evidence="3">
    <location>
        <begin position="173"/>
        <end position="261"/>
    </location>
</feature>
<dbReference type="AlphaFoldDB" id="A0A2H3JK53"/>
<evidence type="ECO:0000256" key="1">
    <source>
        <dbReference type="SAM" id="MobiDB-lite"/>
    </source>
</evidence>
<feature type="transmembrane region" description="Helical" evidence="2">
    <location>
        <begin position="16"/>
        <end position="37"/>
    </location>
</feature>
<dbReference type="OrthoDB" id="2797378at2759"/>
<feature type="transmembrane region" description="Helical" evidence="2">
    <location>
        <begin position="165"/>
        <end position="187"/>
    </location>
</feature>
<gene>
    <name evidence="4" type="ORF">WOLCODRAFT_146238</name>
</gene>
<protein>
    <recommendedName>
        <fullName evidence="3">DUF6534 domain-containing protein</fullName>
    </recommendedName>
</protein>
<dbReference type="STRING" id="742152.A0A2H3JK53"/>
<keyword evidence="5" id="KW-1185">Reference proteome</keyword>
<feature type="transmembrane region" description="Helical" evidence="2">
    <location>
        <begin position="239"/>
        <end position="256"/>
    </location>
</feature>
<evidence type="ECO:0000313" key="5">
    <source>
        <dbReference type="Proteomes" id="UP000218811"/>
    </source>
</evidence>
<feature type="transmembrane region" description="Helical" evidence="2">
    <location>
        <begin position="208"/>
        <end position="227"/>
    </location>
</feature>
<evidence type="ECO:0000313" key="4">
    <source>
        <dbReference type="EMBL" id="PCH36387.1"/>
    </source>
</evidence>